<evidence type="ECO:0000313" key="4">
    <source>
        <dbReference type="EMBL" id="AOA58626.1"/>
    </source>
</evidence>
<evidence type="ECO:0008006" key="6">
    <source>
        <dbReference type="Google" id="ProtNLM"/>
    </source>
</evidence>
<dbReference type="SUPFAM" id="SSF63411">
    <property type="entry name" value="LuxS/MPP-like metallohydrolase"/>
    <property type="match status" value="2"/>
</dbReference>
<dbReference type="GO" id="GO:0046872">
    <property type="term" value="F:metal ion binding"/>
    <property type="evidence" value="ECO:0007669"/>
    <property type="project" value="InterPro"/>
</dbReference>
<keyword evidence="1" id="KW-0732">Signal</keyword>
<evidence type="ECO:0000313" key="5">
    <source>
        <dbReference type="Proteomes" id="UP000093391"/>
    </source>
</evidence>
<proteinExistence type="predicted"/>
<feature type="domain" description="Peptidase M16 C-terminal" evidence="3">
    <location>
        <begin position="288"/>
        <end position="464"/>
    </location>
</feature>
<evidence type="ECO:0000256" key="1">
    <source>
        <dbReference type="SAM" id="SignalP"/>
    </source>
</evidence>
<organism evidence="4 5">
    <name type="scientific">Acinetobacter larvae</name>
    <dbReference type="NCBI Taxonomy" id="1789224"/>
    <lineage>
        <taxon>Bacteria</taxon>
        <taxon>Pseudomonadati</taxon>
        <taxon>Pseudomonadota</taxon>
        <taxon>Gammaproteobacteria</taxon>
        <taxon>Moraxellales</taxon>
        <taxon>Moraxellaceae</taxon>
        <taxon>Acinetobacter</taxon>
    </lineage>
</organism>
<evidence type="ECO:0000259" key="2">
    <source>
        <dbReference type="Pfam" id="PF00675"/>
    </source>
</evidence>
<dbReference type="Proteomes" id="UP000093391">
    <property type="component" value="Chromosome"/>
</dbReference>
<feature type="signal peptide" evidence="1">
    <location>
        <begin position="1"/>
        <end position="35"/>
    </location>
</feature>
<dbReference type="Pfam" id="PF05193">
    <property type="entry name" value="Peptidase_M16_C"/>
    <property type="match status" value="1"/>
</dbReference>
<reference evidence="4 5" key="1">
    <citation type="submission" date="2016-08" db="EMBL/GenBank/DDBJ databases">
        <authorList>
            <person name="Seilhamer J.J."/>
        </authorList>
    </citation>
    <scope>NUCLEOTIDE SEQUENCE [LARGE SCALE GENOMIC DNA]</scope>
    <source>
        <strain evidence="4 5">BRTC-1</strain>
    </source>
</reference>
<accession>A0A1B2M099</accession>
<dbReference type="PANTHER" id="PTHR11851:SF224">
    <property type="entry name" value="PROCESSING PROTEASE"/>
    <property type="match status" value="1"/>
</dbReference>
<dbReference type="InterPro" id="IPR007863">
    <property type="entry name" value="Peptidase_M16_C"/>
</dbReference>
<feature type="chain" id="PRO_5008539937" description="Peptidase M16" evidence="1">
    <location>
        <begin position="36"/>
        <end position="563"/>
    </location>
</feature>
<dbReference type="PANTHER" id="PTHR11851">
    <property type="entry name" value="METALLOPROTEASE"/>
    <property type="match status" value="1"/>
</dbReference>
<dbReference type="OrthoDB" id="9811314at2"/>
<evidence type="ECO:0000259" key="3">
    <source>
        <dbReference type="Pfam" id="PF05193"/>
    </source>
</evidence>
<dbReference type="InterPro" id="IPR011765">
    <property type="entry name" value="Pept_M16_N"/>
</dbReference>
<keyword evidence="5" id="KW-1185">Reference proteome</keyword>
<name>A0A1B2M099_9GAMM</name>
<protein>
    <recommendedName>
        <fullName evidence="6">Peptidase M16</fullName>
    </recommendedName>
</protein>
<dbReference type="AlphaFoldDB" id="A0A1B2M099"/>
<dbReference type="InterPro" id="IPR050361">
    <property type="entry name" value="MPP/UQCRC_Complex"/>
</dbReference>
<dbReference type="RefSeq" id="WP_067555420.1">
    <property type="nucleotide sequence ID" value="NZ_CP016895.1"/>
</dbReference>
<gene>
    <name evidence="4" type="ORF">BFG52_09865</name>
</gene>
<dbReference type="Pfam" id="PF00675">
    <property type="entry name" value="Peptidase_M16"/>
    <property type="match status" value="1"/>
</dbReference>
<dbReference type="InterPro" id="IPR011249">
    <property type="entry name" value="Metalloenz_LuxS/M16"/>
</dbReference>
<dbReference type="STRING" id="1789224.BFG52_09865"/>
<sequence>MQATTPVHAFSSFHKMLRQSSAVLLLSILTWHCHAQSPQAEHVASPTVTEEATDTVEVAKHLELDVDASNEIHDAEQHNNDDAITPPNQDEITSSRLKSLAQLKSLQGVKTTALYQTPFVQELENTAHVRSLFVATQALPIVDIQLTFNAGSAQDEYIGKGLYGLSSLAARLMTEGTDQYSAAEVANRFESLGASFSVSSYRDMFVIRLRSLSDPQHLQPAIDLMLHILNHATFKRSDLSMMLSSSRVGQKQVQENPISLRSFQFYRSVYQEHPYAYPSAGTNLSLTKITREHLQQFRQQLLVKQNMSIALTGHLSTQQASDIANKISNSLATGQKAPSLAAANAPQHFNVQYIPASGQQAYVMMGHLAVDYADPDRVALEVANQILGGKGLNSILMRELRVKHGLTYGIYSQLSALQARGVFQISYSTALDDLIFSLTLSHRALIDFVEQPIDQTALDDVKAGMLRAFPMSFSSNERINAQIAAMAFYDLPNTYLKDYQQQLSSLTAKQIHQAVQRHLHPDQLTLVVVAESLDLAALQQSLEDNLATSRFALDSKDSKDSKD</sequence>
<feature type="domain" description="Peptidase M16 N-terminal" evidence="2">
    <location>
        <begin position="140"/>
        <end position="282"/>
    </location>
</feature>
<dbReference type="Gene3D" id="3.30.830.10">
    <property type="entry name" value="Metalloenzyme, LuxS/M16 peptidase-like"/>
    <property type="match status" value="2"/>
</dbReference>
<dbReference type="KEGG" id="ala:BFG52_09865"/>
<dbReference type="EMBL" id="CP016895">
    <property type="protein sequence ID" value="AOA58626.1"/>
    <property type="molecule type" value="Genomic_DNA"/>
</dbReference>